<name>A0A5C7EY27_9PROT</name>
<dbReference type="RefSeq" id="WP_147798830.1">
    <property type="nucleotide sequence ID" value="NZ_VPFL01000003.1"/>
</dbReference>
<keyword evidence="5" id="KW-1185">Reference proteome</keyword>
<comment type="caution">
    <text evidence="4">The sequence shown here is derived from an EMBL/GenBank/DDBJ whole genome shotgun (WGS) entry which is preliminary data.</text>
</comment>
<evidence type="ECO:0000256" key="1">
    <source>
        <dbReference type="ARBA" id="ARBA00022729"/>
    </source>
</evidence>
<evidence type="ECO:0000259" key="3">
    <source>
        <dbReference type="PROSITE" id="PS50914"/>
    </source>
</evidence>
<gene>
    <name evidence="4" type="ORF">FR698_03740</name>
</gene>
<feature type="chain" id="PRO_5022823644" evidence="2">
    <location>
        <begin position="25"/>
        <end position="188"/>
    </location>
</feature>
<dbReference type="InterPro" id="IPR007055">
    <property type="entry name" value="BON_dom"/>
</dbReference>
<dbReference type="PANTHER" id="PTHR34606:SF4">
    <property type="entry name" value="OUTER MEMBRANE LIPOPROTEIN DOLP"/>
    <property type="match status" value="1"/>
</dbReference>
<dbReference type="AlphaFoldDB" id="A0A5C7EY27"/>
<reference evidence="4 5" key="1">
    <citation type="submission" date="2019-08" db="EMBL/GenBank/DDBJ databases">
        <title>Pelomicrobium methylotrophicum gen. nov., sp. nov. a moderately thermophilic, facultatively anaerobic, lithoautotrophic and methylotrophic bacterium isolated from a terrestrial mud volcano.</title>
        <authorList>
            <person name="Slobodkina G.B."/>
            <person name="Merkel A.Y."/>
            <person name="Slobodkin A.I."/>
        </authorList>
    </citation>
    <scope>NUCLEOTIDE SEQUENCE [LARGE SCALE GENOMIC DNA]</scope>
    <source>
        <strain evidence="4 5">SM250</strain>
    </source>
</reference>
<dbReference type="InParanoid" id="A0A5C7EY27"/>
<feature type="domain" description="BON" evidence="3">
    <location>
        <begin position="121"/>
        <end position="188"/>
    </location>
</feature>
<dbReference type="InterPro" id="IPR014004">
    <property type="entry name" value="Transpt-assoc_nodulatn_dom_bac"/>
</dbReference>
<feature type="signal peptide" evidence="2">
    <location>
        <begin position="1"/>
        <end position="24"/>
    </location>
</feature>
<organism evidence="4 5">
    <name type="scientific">Pelomicrobium methylotrophicum</name>
    <dbReference type="NCBI Taxonomy" id="2602750"/>
    <lineage>
        <taxon>Bacteria</taxon>
        <taxon>Pseudomonadati</taxon>
        <taxon>Pseudomonadota</taxon>
        <taxon>Hydrogenophilia</taxon>
        <taxon>Hydrogenophilia incertae sedis</taxon>
        <taxon>Pelomicrobium</taxon>
    </lineage>
</organism>
<keyword evidence="1 2" id="KW-0732">Signal</keyword>
<dbReference type="PANTHER" id="PTHR34606">
    <property type="entry name" value="BON DOMAIN-CONTAINING PROTEIN"/>
    <property type="match status" value="1"/>
</dbReference>
<evidence type="ECO:0000313" key="4">
    <source>
        <dbReference type="EMBL" id="TXF13188.1"/>
    </source>
</evidence>
<dbReference type="EMBL" id="VPFL01000003">
    <property type="protein sequence ID" value="TXF13188.1"/>
    <property type="molecule type" value="Genomic_DNA"/>
</dbReference>
<dbReference type="PROSITE" id="PS51257">
    <property type="entry name" value="PROKAR_LIPOPROTEIN"/>
    <property type="match status" value="1"/>
</dbReference>
<dbReference type="Pfam" id="PF04972">
    <property type="entry name" value="BON"/>
    <property type="match status" value="2"/>
</dbReference>
<dbReference type="InterPro" id="IPR051686">
    <property type="entry name" value="Lipoprotein_DolP"/>
</dbReference>
<accession>A0A5C7EY27</accession>
<evidence type="ECO:0000256" key="2">
    <source>
        <dbReference type="SAM" id="SignalP"/>
    </source>
</evidence>
<evidence type="ECO:0000313" key="5">
    <source>
        <dbReference type="Proteomes" id="UP000321201"/>
    </source>
</evidence>
<dbReference type="Gene3D" id="3.30.1340.30">
    <property type="match status" value="1"/>
</dbReference>
<proteinExistence type="predicted"/>
<protein>
    <submittedName>
        <fullName evidence="4">BON domain-containing protein</fullName>
    </submittedName>
</protein>
<sequence length="188" mass="20228">MPKNLILVALALPLLSACAPAVIATGAGVAAVSAVDRRTTGVQIEDQAIELKSANRISQKLGNQVHVNVTSFNRNVLLSGEAPTESLKQEVENIVRSVENVRSITNEIVIANPSSFASRSNDAYLTSKVKARFIDNGVFNPLHVNVTTENGVVYLMGLVTRKEAEKAVEIARTTGGVRKVVKVFEYID</sequence>
<dbReference type="SMART" id="SM00749">
    <property type="entry name" value="BON"/>
    <property type="match status" value="2"/>
</dbReference>
<feature type="domain" description="BON" evidence="3">
    <location>
        <begin position="45"/>
        <end position="112"/>
    </location>
</feature>
<dbReference type="PROSITE" id="PS50914">
    <property type="entry name" value="BON"/>
    <property type="match status" value="2"/>
</dbReference>
<dbReference type="OrthoDB" id="5294487at2"/>
<dbReference type="Proteomes" id="UP000321201">
    <property type="component" value="Unassembled WGS sequence"/>
</dbReference>
<dbReference type="FunCoup" id="A0A5C7EY27">
    <property type="interactions" value="48"/>
</dbReference>